<dbReference type="Proteomes" id="UP001549036">
    <property type="component" value="Unassembled WGS sequence"/>
</dbReference>
<name>A0ABV2HT95_9HYPH</name>
<feature type="signal peptide" evidence="4">
    <location>
        <begin position="1"/>
        <end position="24"/>
    </location>
</feature>
<proteinExistence type="inferred from homology"/>
<organism evidence="6 7">
    <name type="scientific">Mesorhizobium shonense</name>
    <dbReference type="NCBI Taxonomy" id="1209948"/>
    <lineage>
        <taxon>Bacteria</taxon>
        <taxon>Pseudomonadati</taxon>
        <taxon>Pseudomonadota</taxon>
        <taxon>Alphaproteobacteria</taxon>
        <taxon>Hyphomicrobiales</taxon>
        <taxon>Phyllobacteriaceae</taxon>
        <taxon>Mesorhizobium</taxon>
    </lineage>
</organism>
<keyword evidence="3 4" id="KW-0732">Signal</keyword>
<dbReference type="SUPFAM" id="SSF53822">
    <property type="entry name" value="Periplasmic binding protein-like I"/>
    <property type="match status" value="1"/>
</dbReference>
<comment type="caution">
    <text evidence="6">The sequence shown here is derived from an EMBL/GenBank/DDBJ whole genome shotgun (WGS) entry which is preliminary data.</text>
</comment>
<evidence type="ECO:0000256" key="3">
    <source>
        <dbReference type="ARBA" id="ARBA00022729"/>
    </source>
</evidence>
<dbReference type="CDD" id="cd19998">
    <property type="entry name" value="PBP1_ABC_sugar_binding-like"/>
    <property type="match status" value="1"/>
</dbReference>
<evidence type="ECO:0000313" key="7">
    <source>
        <dbReference type="Proteomes" id="UP001549036"/>
    </source>
</evidence>
<gene>
    <name evidence="6" type="ORF">ABID26_003232</name>
</gene>
<keyword evidence="7" id="KW-1185">Reference proteome</keyword>
<feature type="domain" description="Periplasmic binding protein" evidence="5">
    <location>
        <begin position="60"/>
        <end position="315"/>
    </location>
</feature>
<dbReference type="InterPro" id="IPR025997">
    <property type="entry name" value="SBP_2_dom"/>
</dbReference>
<dbReference type="Gene3D" id="3.40.50.2300">
    <property type="match status" value="2"/>
</dbReference>
<evidence type="ECO:0000259" key="5">
    <source>
        <dbReference type="Pfam" id="PF13407"/>
    </source>
</evidence>
<dbReference type="PANTHER" id="PTHR46847">
    <property type="entry name" value="D-ALLOSE-BINDING PERIPLASMIC PROTEIN-RELATED"/>
    <property type="match status" value="1"/>
</dbReference>
<comment type="subcellular location">
    <subcellularLocation>
        <location evidence="1">Cell envelope</location>
    </subcellularLocation>
</comment>
<evidence type="ECO:0000256" key="4">
    <source>
        <dbReference type="SAM" id="SignalP"/>
    </source>
</evidence>
<sequence>MIKSLVGGVIAATAFVMLSSSAIADPEIVKGPAAEPDCFAPWAADTQFFKYPKKDGPYRIALANGYIANTWRIQMIQTAKAYAAQPDVAKKLKEFKVVSTGEDVPAQISAINNFIDSGFDAIVVNAQNPTAFGPVIKRAKEAGVILVAFDNILDTKDAINVNVDQKGLGELWGKWLVSHVPNGGKVLEVRGVAGTSVDTDRHNGIHEVLDGSGKKWDVTEVVGKWDDGVAQKATADAIATSGPFDGITGQGGDTGIVQAMIDAKHPFVPFGGETENGFRKFCAAHAGDGLKCSSAGTGPAQVAVAIKTAIAALEGNVVPQSVKLPLAIVEDPNFKAGQDFFPDQSDNFFVGNSFPTCGINFTAQEIMGQSKENK</sequence>
<protein>
    <submittedName>
        <fullName evidence="6">Ribose transport system substrate-binding protein</fullName>
    </submittedName>
</protein>
<evidence type="ECO:0000256" key="2">
    <source>
        <dbReference type="ARBA" id="ARBA00007639"/>
    </source>
</evidence>
<dbReference type="PANTHER" id="PTHR46847:SF1">
    <property type="entry name" value="D-ALLOSE-BINDING PERIPLASMIC PROTEIN-RELATED"/>
    <property type="match status" value="1"/>
</dbReference>
<evidence type="ECO:0000313" key="6">
    <source>
        <dbReference type="EMBL" id="MET3593830.1"/>
    </source>
</evidence>
<dbReference type="InterPro" id="IPR028082">
    <property type="entry name" value="Peripla_BP_I"/>
</dbReference>
<accession>A0ABV2HT95</accession>
<dbReference type="Pfam" id="PF13407">
    <property type="entry name" value="Peripla_BP_4"/>
    <property type="match status" value="1"/>
</dbReference>
<dbReference type="RefSeq" id="WP_292345753.1">
    <property type="nucleotide sequence ID" value="NZ_JBEPLM010000005.1"/>
</dbReference>
<evidence type="ECO:0000256" key="1">
    <source>
        <dbReference type="ARBA" id="ARBA00004196"/>
    </source>
</evidence>
<feature type="chain" id="PRO_5046396483" evidence="4">
    <location>
        <begin position="25"/>
        <end position="374"/>
    </location>
</feature>
<comment type="similarity">
    <text evidence="2">Belongs to the bacterial solute-binding protein 2 family.</text>
</comment>
<reference evidence="6 7" key="1">
    <citation type="submission" date="2024-06" db="EMBL/GenBank/DDBJ databases">
        <title>Genomic Encyclopedia of Type Strains, Phase IV (KMG-IV): sequencing the most valuable type-strain genomes for metagenomic binning, comparative biology and taxonomic classification.</title>
        <authorList>
            <person name="Goeker M."/>
        </authorList>
    </citation>
    <scope>NUCLEOTIDE SEQUENCE [LARGE SCALE GENOMIC DNA]</scope>
    <source>
        <strain evidence="6 7">DSM 29846</strain>
    </source>
</reference>
<dbReference type="EMBL" id="JBEPLM010000005">
    <property type="protein sequence ID" value="MET3593830.1"/>
    <property type="molecule type" value="Genomic_DNA"/>
</dbReference>